<dbReference type="GO" id="GO:0004645">
    <property type="term" value="F:1,4-alpha-oligoglucan phosphorylase activity"/>
    <property type="evidence" value="ECO:0007669"/>
    <property type="project" value="InterPro"/>
</dbReference>
<evidence type="ECO:0000256" key="2">
    <source>
        <dbReference type="ARBA" id="ARBA00022679"/>
    </source>
</evidence>
<dbReference type="GO" id="GO:0016763">
    <property type="term" value="F:pentosyltransferase activity"/>
    <property type="evidence" value="ECO:0007669"/>
    <property type="project" value="UniProtKB-ARBA"/>
</dbReference>
<organism evidence="5">
    <name type="scientific">marine sediment metagenome</name>
    <dbReference type="NCBI Taxonomy" id="412755"/>
    <lineage>
        <taxon>unclassified sequences</taxon>
        <taxon>metagenomes</taxon>
        <taxon>ecological metagenomes</taxon>
    </lineage>
</organism>
<evidence type="ECO:0008006" key="6">
    <source>
        <dbReference type="Google" id="ProtNLM"/>
    </source>
</evidence>
<evidence type="ECO:0000313" key="5">
    <source>
        <dbReference type="EMBL" id="GAI90625.1"/>
    </source>
</evidence>
<gene>
    <name evidence="5" type="ORF">S12H4_36359</name>
</gene>
<dbReference type="SUPFAM" id="SSF52418">
    <property type="entry name" value="Nucleoside phosphorylase/phosphoribosyltransferase catalytic domain"/>
    <property type="match status" value="1"/>
</dbReference>
<evidence type="ECO:0000259" key="4">
    <source>
        <dbReference type="Pfam" id="PF02885"/>
    </source>
</evidence>
<feature type="domain" description="Glycosyl transferase family 3" evidence="3">
    <location>
        <begin position="77"/>
        <end position="156"/>
    </location>
</feature>
<dbReference type="SUPFAM" id="SSF47648">
    <property type="entry name" value="Nucleoside phosphorylase/phosphoribosyltransferase N-terminal domain"/>
    <property type="match status" value="1"/>
</dbReference>
<keyword evidence="1" id="KW-0328">Glycosyltransferase</keyword>
<dbReference type="InterPro" id="IPR000312">
    <property type="entry name" value="Glycosyl_Trfase_fam3"/>
</dbReference>
<dbReference type="Pfam" id="PF00591">
    <property type="entry name" value="Glycos_transf_3"/>
    <property type="match status" value="1"/>
</dbReference>
<dbReference type="PANTHER" id="PTHR10515:SF0">
    <property type="entry name" value="THYMIDINE PHOSPHORYLASE"/>
    <property type="match status" value="1"/>
</dbReference>
<dbReference type="InterPro" id="IPR035902">
    <property type="entry name" value="Nuc_phospho_transferase"/>
</dbReference>
<comment type="caution">
    <text evidence="5">The sequence shown here is derived from an EMBL/GenBank/DDBJ whole genome shotgun (WGS) entry which is preliminary data.</text>
</comment>
<dbReference type="InterPro" id="IPR036320">
    <property type="entry name" value="Glycosyl_Trfase_fam3_N_dom_sf"/>
</dbReference>
<dbReference type="InterPro" id="IPR017459">
    <property type="entry name" value="Glycosyl_Trfase_fam3_N_dom"/>
</dbReference>
<evidence type="ECO:0000256" key="1">
    <source>
        <dbReference type="ARBA" id="ARBA00022676"/>
    </source>
</evidence>
<evidence type="ECO:0000259" key="3">
    <source>
        <dbReference type="Pfam" id="PF00591"/>
    </source>
</evidence>
<dbReference type="GO" id="GO:0006206">
    <property type="term" value="P:pyrimidine nucleobase metabolic process"/>
    <property type="evidence" value="ECO:0007669"/>
    <property type="project" value="InterPro"/>
</dbReference>
<dbReference type="AlphaFoldDB" id="X1TSU4"/>
<feature type="domain" description="Glycosyl transferase family 3 N-terminal" evidence="4">
    <location>
        <begin position="9"/>
        <end position="64"/>
    </location>
</feature>
<dbReference type="InterPro" id="IPR000053">
    <property type="entry name" value="Thymidine/pyrmidine_PPase"/>
</dbReference>
<dbReference type="EMBL" id="BARW01021670">
    <property type="protein sequence ID" value="GAI90625.1"/>
    <property type="molecule type" value="Genomic_DNA"/>
</dbReference>
<dbReference type="Gene3D" id="3.40.1030.10">
    <property type="entry name" value="Nucleoside phosphorylase/phosphoribosyltransferase catalytic domain"/>
    <property type="match status" value="1"/>
</dbReference>
<keyword evidence="2" id="KW-0808">Transferase</keyword>
<proteinExistence type="predicted"/>
<dbReference type="PANTHER" id="PTHR10515">
    <property type="entry name" value="THYMIDINE PHOSPHORYLASE"/>
    <property type="match status" value="1"/>
</dbReference>
<name>X1TSU4_9ZZZZ</name>
<accession>X1TSU4</accession>
<protein>
    <recommendedName>
        <fullName evidence="6">Glycosyl transferase family 3 domain-containing protein</fullName>
    </recommendedName>
</protein>
<dbReference type="GO" id="GO:0005829">
    <property type="term" value="C:cytosol"/>
    <property type="evidence" value="ECO:0007669"/>
    <property type="project" value="TreeGrafter"/>
</dbReference>
<reference evidence="5" key="1">
    <citation type="journal article" date="2014" name="Front. Microbiol.">
        <title>High frequency of phylogenetically diverse reductive dehalogenase-homologous genes in deep subseafloor sedimentary metagenomes.</title>
        <authorList>
            <person name="Kawai M."/>
            <person name="Futagami T."/>
            <person name="Toyoda A."/>
            <person name="Takaki Y."/>
            <person name="Nishi S."/>
            <person name="Hori S."/>
            <person name="Arai W."/>
            <person name="Tsubouchi T."/>
            <person name="Morono Y."/>
            <person name="Uchiyama I."/>
            <person name="Ito T."/>
            <person name="Fujiyama A."/>
            <person name="Inagaki F."/>
            <person name="Takami H."/>
        </authorList>
    </citation>
    <scope>NUCLEOTIDE SEQUENCE</scope>
    <source>
        <strain evidence="5">Expedition CK06-06</strain>
    </source>
</reference>
<feature type="non-terminal residue" evidence="5">
    <location>
        <position position="1"/>
    </location>
</feature>
<dbReference type="Gene3D" id="1.20.970.10">
    <property type="entry name" value="Transferase, Pyrimidine Nucleoside Phosphorylase, Chain C"/>
    <property type="match status" value="1"/>
</dbReference>
<dbReference type="Pfam" id="PF02885">
    <property type="entry name" value="Glycos_trans_3N"/>
    <property type="match status" value="1"/>
</dbReference>
<sequence length="205" mass="22094">ADPPDSFKFIQKKIKGNKLSAEEINEIISDTVSGSLSRIDLAAFITAVSINGMDNEEMTSLTYAEARSGEVFDFGPEVYDKHSTGGVPGNKVTLIIVPIVAAAGLTIPKSSTRAITSPSGTADSMEVLAPVTFEADVLKSIISKENACIIWGGALNTSPADNILIEIERPLHMDPIGLMIPSIITKKLSLGVKKTRFRYTSWRRN</sequence>